<proteinExistence type="predicted"/>
<comment type="caution">
    <text evidence="1">The sequence shown here is derived from an EMBL/GenBank/DDBJ whole genome shotgun (WGS) entry which is preliminary data.</text>
</comment>
<name>A0A1G2V014_9BACT</name>
<sequence>MTTQVIFKIDKKMKDAAQAKAKKEGISLADLFKSVTQSYLNGTIGIGLVFKEPSTKILNIHRRS</sequence>
<dbReference type="Proteomes" id="UP000177697">
    <property type="component" value="Unassembled WGS sequence"/>
</dbReference>
<reference evidence="1 2" key="1">
    <citation type="journal article" date="2016" name="Nat. Commun.">
        <title>Thousands of microbial genomes shed light on interconnected biogeochemical processes in an aquifer system.</title>
        <authorList>
            <person name="Anantharaman K."/>
            <person name="Brown C.T."/>
            <person name="Hug L.A."/>
            <person name="Sharon I."/>
            <person name="Castelle C.J."/>
            <person name="Probst A.J."/>
            <person name="Thomas B.C."/>
            <person name="Singh A."/>
            <person name="Wilkins M.J."/>
            <person name="Karaoz U."/>
            <person name="Brodie E.L."/>
            <person name="Williams K.H."/>
            <person name="Hubbard S.S."/>
            <person name="Banfield J.F."/>
        </authorList>
    </citation>
    <scope>NUCLEOTIDE SEQUENCE [LARGE SCALE GENOMIC DNA]</scope>
</reference>
<dbReference type="AlphaFoldDB" id="A0A1G2V014"/>
<gene>
    <name evidence="1" type="ORF">A2431_02850</name>
</gene>
<organism evidence="1 2">
    <name type="scientific">Candidatus Zambryskibacteria bacterium RIFOXYC1_FULL_39_10</name>
    <dbReference type="NCBI Taxonomy" id="1802779"/>
    <lineage>
        <taxon>Bacteria</taxon>
        <taxon>Candidatus Zambryskiibacteriota</taxon>
    </lineage>
</organism>
<protein>
    <submittedName>
        <fullName evidence="1">Uncharacterized protein</fullName>
    </submittedName>
</protein>
<evidence type="ECO:0000313" key="2">
    <source>
        <dbReference type="Proteomes" id="UP000177697"/>
    </source>
</evidence>
<evidence type="ECO:0000313" key="1">
    <source>
        <dbReference type="EMBL" id="OHB14964.1"/>
    </source>
</evidence>
<accession>A0A1G2V014</accession>
<dbReference type="EMBL" id="MHWW01000011">
    <property type="protein sequence ID" value="OHB14964.1"/>
    <property type="molecule type" value="Genomic_DNA"/>
</dbReference>